<feature type="signal peptide" evidence="2">
    <location>
        <begin position="1"/>
        <end position="21"/>
    </location>
</feature>
<feature type="domain" description="Cytochrome c-552/4" evidence="3">
    <location>
        <begin position="199"/>
        <end position="248"/>
    </location>
</feature>
<dbReference type="PANTHER" id="PTHR35038:SF8">
    <property type="entry name" value="C-TYPE POLYHEME CYTOCHROME OMCC"/>
    <property type="match status" value="1"/>
</dbReference>
<reference evidence="4" key="1">
    <citation type="submission" date="2020-09" db="EMBL/GenBank/DDBJ databases">
        <title>Pelobacter alkaliphilus sp. nov., a novel anaerobic arsenate-reducing bacterium from terrestrial mud volcano.</title>
        <authorList>
            <person name="Khomyakova M.A."/>
            <person name="Merkel A.Y."/>
            <person name="Slobodkin A.I."/>
        </authorList>
    </citation>
    <scope>NUCLEOTIDE SEQUENCE</scope>
    <source>
        <strain evidence="4">M08fum</strain>
    </source>
</reference>
<dbReference type="SUPFAM" id="SSF48695">
    <property type="entry name" value="Multiheme cytochromes"/>
    <property type="match status" value="1"/>
</dbReference>
<evidence type="ECO:0000313" key="5">
    <source>
        <dbReference type="Proteomes" id="UP000632828"/>
    </source>
</evidence>
<feature type="chain" id="PRO_5035280297" description="Cytochrome c-552/4 domain-containing protein" evidence="2">
    <location>
        <begin position="22"/>
        <end position="489"/>
    </location>
</feature>
<gene>
    <name evidence="4" type="ORF">ICT70_13605</name>
</gene>
<evidence type="ECO:0000259" key="3">
    <source>
        <dbReference type="Pfam" id="PF13435"/>
    </source>
</evidence>
<dbReference type="AlphaFoldDB" id="A0A8J6R039"/>
<sequence>MRRFIFCLTLVFVGLTANAFANQYEGWKTEGYAGPDTCKMCHAQEHKDWSTSWHTMKTEWGPAFPEIYNSYSDERYPWGKEKIYPWIVRDWDKLDTYVILDRKDANTNYIDIEKVALKDVELIIGSQRKQRYAMYYDGGPRKAWLATTQDRGISWTLDKSTVVDYPGNKERAGYKFLFIEVRPKDGDINKNNYGTWRSWQEQCIGCHTTGFDADAWYQAKDDYIAGKREHLRDTFAVTTNISCEACHGPGAAHAKKPSSANIVNPAKLTDPAARMVSCNNCHTRAQTNVKYGKGSNDNRGFIQGQHTYEEVMQYTRPAWGKGNRQVSIDGKGRRDHQQDMDLMLSSTIVGSHSTHAQMACFDCHATHNVGNNPESPWLFDKTAVEVCAKCHGNQAEAVLKAFDGRSGWDRYKYGNWNNEGGRVANKQHIFNLDDQGRSFGLPPEKYHWALKKDGKANVEADWLAIWPWEKAEYESKGMKVAIEATPWTK</sequence>
<proteinExistence type="predicted"/>
<organism evidence="4 5">
    <name type="scientific">Pelovirga terrestris</name>
    <dbReference type="NCBI Taxonomy" id="2771352"/>
    <lineage>
        <taxon>Bacteria</taxon>
        <taxon>Pseudomonadati</taxon>
        <taxon>Thermodesulfobacteriota</taxon>
        <taxon>Desulfuromonadia</taxon>
        <taxon>Geobacterales</taxon>
        <taxon>Geobacteraceae</taxon>
        <taxon>Pelovirga</taxon>
    </lineage>
</organism>
<protein>
    <recommendedName>
        <fullName evidence="3">Cytochrome c-552/4 domain-containing protein</fullName>
    </recommendedName>
</protein>
<name>A0A8J6R039_9BACT</name>
<dbReference type="RefSeq" id="WP_191157557.1">
    <property type="nucleotide sequence ID" value="NZ_JACWUN010000019.1"/>
</dbReference>
<evidence type="ECO:0000256" key="1">
    <source>
        <dbReference type="ARBA" id="ARBA00022729"/>
    </source>
</evidence>
<dbReference type="InterPro" id="IPR023155">
    <property type="entry name" value="Cyt_c-552/4"/>
</dbReference>
<keyword evidence="1 2" id="KW-0732">Signal</keyword>
<dbReference type="Pfam" id="PF13435">
    <property type="entry name" value="Cytochrome_C554"/>
    <property type="match status" value="1"/>
</dbReference>
<evidence type="ECO:0000313" key="4">
    <source>
        <dbReference type="EMBL" id="MBD1401697.1"/>
    </source>
</evidence>
<dbReference type="Gene3D" id="1.10.1130.10">
    <property type="entry name" value="Flavocytochrome C3, Chain A"/>
    <property type="match status" value="1"/>
</dbReference>
<dbReference type="EMBL" id="JACWUN010000019">
    <property type="protein sequence ID" value="MBD1401697.1"/>
    <property type="molecule type" value="Genomic_DNA"/>
</dbReference>
<dbReference type="Proteomes" id="UP000632828">
    <property type="component" value="Unassembled WGS sequence"/>
</dbReference>
<dbReference type="InterPro" id="IPR051829">
    <property type="entry name" value="Multiheme_Cytochr_ET"/>
</dbReference>
<keyword evidence="5" id="KW-1185">Reference proteome</keyword>
<comment type="caution">
    <text evidence="4">The sequence shown here is derived from an EMBL/GenBank/DDBJ whole genome shotgun (WGS) entry which is preliminary data.</text>
</comment>
<evidence type="ECO:0000256" key="2">
    <source>
        <dbReference type="SAM" id="SignalP"/>
    </source>
</evidence>
<accession>A0A8J6R039</accession>
<dbReference type="InterPro" id="IPR036280">
    <property type="entry name" value="Multihaem_cyt_sf"/>
</dbReference>
<dbReference type="PANTHER" id="PTHR35038">
    <property type="entry name" value="DISSIMILATORY SULFITE REDUCTASE SIRA"/>
    <property type="match status" value="1"/>
</dbReference>